<gene>
    <name evidence="4" type="ORF">BDV25DRAFT_136940</name>
</gene>
<keyword evidence="2" id="KW-0012">Acyltransferase</keyword>
<evidence type="ECO:0000256" key="1">
    <source>
        <dbReference type="ARBA" id="ARBA00022679"/>
    </source>
</evidence>
<dbReference type="InterPro" id="IPR051283">
    <property type="entry name" value="Sec_Metabolite_Acyltrans"/>
</dbReference>
<accession>A0A5N6U434</accession>
<evidence type="ECO:0000313" key="5">
    <source>
        <dbReference type="Proteomes" id="UP000325780"/>
    </source>
</evidence>
<proteinExistence type="predicted"/>
<dbReference type="InterPro" id="IPR054710">
    <property type="entry name" value="Tri101-like_N"/>
</dbReference>
<dbReference type="GO" id="GO:0016746">
    <property type="term" value="F:acyltransferase activity"/>
    <property type="evidence" value="ECO:0007669"/>
    <property type="project" value="UniProtKB-KW"/>
</dbReference>
<feature type="domain" description="Trichothecene 3-O-acetyltransferase-like N-terminal" evidence="3">
    <location>
        <begin position="20"/>
        <end position="174"/>
    </location>
</feature>
<protein>
    <recommendedName>
        <fullName evidence="3">Trichothecene 3-O-acetyltransferase-like N-terminal domain-containing protein</fullName>
    </recommendedName>
</protein>
<evidence type="ECO:0000313" key="4">
    <source>
        <dbReference type="EMBL" id="KAE8153334.1"/>
    </source>
</evidence>
<organism evidence="4 5">
    <name type="scientific">Aspergillus avenaceus</name>
    <dbReference type="NCBI Taxonomy" id="36643"/>
    <lineage>
        <taxon>Eukaryota</taxon>
        <taxon>Fungi</taxon>
        <taxon>Dikarya</taxon>
        <taxon>Ascomycota</taxon>
        <taxon>Pezizomycotina</taxon>
        <taxon>Eurotiomycetes</taxon>
        <taxon>Eurotiomycetidae</taxon>
        <taxon>Eurotiales</taxon>
        <taxon>Aspergillaceae</taxon>
        <taxon>Aspergillus</taxon>
        <taxon>Aspergillus subgen. Circumdati</taxon>
    </lineage>
</organism>
<dbReference type="Gene3D" id="3.30.559.10">
    <property type="entry name" value="Chloramphenicol acetyltransferase-like domain"/>
    <property type="match status" value="2"/>
</dbReference>
<dbReference type="Pfam" id="PF22664">
    <property type="entry name" value="TRI-like_N"/>
    <property type="match status" value="1"/>
</dbReference>
<dbReference type="InterPro" id="IPR023213">
    <property type="entry name" value="CAT-like_dom_sf"/>
</dbReference>
<keyword evidence="1" id="KW-0808">Transferase</keyword>
<evidence type="ECO:0000259" key="3">
    <source>
        <dbReference type="Pfam" id="PF22664"/>
    </source>
</evidence>
<evidence type="ECO:0000256" key="2">
    <source>
        <dbReference type="ARBA" id="ARBA00023315"/>
    </source>
</evidence>
<dbReference type="AlphaFoldDB" id="A0A5N6U434"/>
<dbReference type="Proteomes" id="UP000325780">
    <property type="component" value="Unassembled WGS sequence"/>
</dbReference>
<name>A0A5N6U434_ASPAV</name>
<dbReference type="PANTHER" id="PTHR31896:SF64">
    <property type="entry name" value="TRICHOTHECENE 3-O-ACETYLTRANSFERASE"/>
    <property type="match status" value="1"/>
</dbReference>
<sequence length="453" mass="49841">MSTFEHIQDVIGQLPVLKSYTHVLLCFPLSEEKRQTTVQDIESAVHHVVKTLPFLSGIVVNEGSGSGNSGVFKVARCEERESPEHAFVRVVDCTAICSSYDEICAAHGPASLLPGRVLAPRKAFPDIYQESAEDPAPVLDVQANFVRGGLLLDVAGQHNIIDATGLFQVVNLLAIALRNEPIPKLYISEGNRDRRSLIPLLGPDEPLLDHSDLQTPVLPATPPASFLATYKWRSYQFPSATVTKVKEMANQHPEDFDPSTPTISLNDAITAFCWQRLTAVRLQTLQTPNATSKLSRAVDFRRVMNLTPAYLGHMVRIAGLSLSFEEIASSSLSRLASMVRKAVQDISTQYALRSYVTFIANEPDKSTILYNGSFDPMTDFVCSSITHVKIPVFGDLGRPGLVRRPDFGPLPCSSYMAETIDGEGLEAMICLRDEEAKALADDTLWRELVKTVE</sequence>
<dbReference type="OrthoDB" id="1862401at2759"/>
<dbReference type="EMBL" id="ML742040">
    <property type="protein sequence ID" value="KAE8153334.1"/>
    <property type="molecule type" value="Genomic_DNA"/>
</dbReference>
<dbReference type="PANTHER" id="PTHR31896">
    <property type="entry name" value="FAMILY REGULATORY PROTEIN, PUTATIVE (AFU_ORTHOLOGUE AFUA_3G14730)-RELATED"/>
    <property type="match status" value="1"/>
</dbReference>
<keyword evidence="5" id="KW-1185">Reference proteome</keyword>
<reference evidence="4 5" key="1">
    <citation type="submission" date="2019-04" db="EMBL/GenBank/DDBJ databases">
        <title>Friends and foes A comparative genomics study of 23 Aspergillus species from section Flavi.</title>
        <authorList>
            <consortium name="DOE Joint Genome Institute"/>
            <person name="Kjaerbolling I."/>
            <person name="Vesth T."/>
            <person name="Frisvad J.C."/>
            <person name="Nybo J.L."/>
            <person name="Theobald S."/>
            <person name="Kildgaard S."/>
            <person name="Isbrandt T."/>
            <person name="Kuo A."/>
            <person name="Sato A."/>
            <person name="Lyhne E.K."/>
            <person name="Kogle M.E."/>
            <person name="Wiebenga A."/>
            <person name="Kun R.S."/>
            <person name="Lubbers R.J."/>
            <person name="Makela M.R."/>
            <person name="Barry K."/>
            <person name="Chovatia M."/>
            <person name="Clum A."/>
            <person name="Daum C."/>
            <person name="Haridas S."/>
            <person name="He G."/>
            <person name="LaButti K."/>
            <person name="Lipzen A."/>
            <person name="Mondo S."/>
            <person name="Riley R."/>
            <person name="Salamov A."/>
            <person name="Simmons B.A."/>
            <person name="Magnuson J.K."/>
            <person name="Henrissat B."/>
            <person name="Mortensen U.H."/>
            <person name="Larsen T.O."/>
            <person name="Devries R.P."/>
            <person name="Grigoriev I.V."/>
            <person name="Machida M."/>
            <person name="Baker S.E."/>
            <person name="Andersen M.R."/>
        </authorList>
    </citation>
    <scope>NUCLEOTIDE SEQUENCE [LARGE SCALE GENOMIC DNA]</scope>
    <source>
        <strain evidence="4 5">IBT 18842</strain>
    </source>
</reference>